<evidence type="ECO:0000256" key="11">
    <source>
        <dbReference type="ARBA" id="ARBA00023204"/>
    </source>
</evidence>
<dbReference type="InterPro" id="IPR015887">
    <property type="entry name" value="DNA_glyclase_Znf_dom_DNA_BS"/>
</dbReference>
<dbReference type="Gene3D" id="1.10.8.50">
    <property type="match status" value="1"/>
</dbReference>
<keyword evidence="8" id="KW-0378">Hydrolase</keyword>
<dbReference type="SMART" id="SM01232">
    <property type="entry name" value="H2TH"/>
    <property type="match status" value="1"/>
</dbReference>
<keyword evidence="9" id="KW-0862">Zinc</keyword>
<proteinExistence type="inferred from homology"/>
<evidence type="ECO:0000256" key="4">
    <source>
        <dbReference type="ARBA" id="ARBA00011245"/>
    </source>
</evidence>
<dbReference type="Proteomes" id="UP000231086">
    <property type="component" value="Unassembled WGS sequence"/>
</dbReference>
<feature type="domain" description="Formamidopyrimidine-DNA glycosylase catalytic" evidence="18">
    <location>
        <begin position="2"/>
        <end position="118"/>
    </location>
</feature>
<gene>
    <name evidence="19" type="ORF">COU85_02415</name>
</gene>
<dbReference type="GO" id="GO:0140078">
    <property type="term" value="F:class I DNA-(apurinic or apyrimidinic site) endonuclease activity"/>
    <property type="evidence" value="ECO:0007669"/>
    <property type="project" value="UniProtKB-EC"/>
</dbReference>
<accession>A0A2M8KIC8</accession>
<dbReference type="Pfam" id="PF06831">
    <property type="entry name" value="H2TH"/>
    <property type="match status" value="1"/>
</dbReference>
<protein>
    <submittedName>
        <fullName evidence="19">DNA-formamidopyrimidine glycosylase</fullName>
    </submittedName>
</protein>
<evidence type="ECO:0000256" key="10">
    <source>
        <dbReference type="ARBA" id="ARBA00023125"/>
    </source>
</evidence>
<evidence type="ECO:0000256" key="16">
    <source>
        <dbReference type="PROSITE-ProRule" id="PRU00391"/>
    </source>
</evidence>
<evidence type="ECO:0000256" key="14">
    <source>
        <dbReference type="ARBA" id="ARBA00023295"/>
    </source>
</evidence>
<dbReference type="SUPFAM" id="SSF57716">
    <property type="entry name" value="Glucocorticoid receptor-like (DNA-binding domain)"/>
    <property type="match status" value="1"/>
</dbReference>
<evidence type="ECO:0000256" key="9">
    <source>
        <dbReference type="ARBA" id="ARBA00022833"/>
    </source>
</evidence>
<dbReference type="InterPro" id="IPR035937">
    <property type="entry name" value="FPG_N"/>
</dbReference>
<keyword evidence="12" id="KW-0456">Lyase</keyword>
<dbReference type="FunFam" id="1.10.8.50:FF:000003">
    <property type="entry name" value="Formamidopyrimidine-DNA glycosylase"/>
    <property type="match status" value="1"/>
</dbReference>
<evidence type="ECO:0000256" key="5">
    <source>
        <dbReference type="ARBA" id="ARBA00022723"/>
    </source>
</evidence>
<dbReference type="GO" id="GO:0003684">
    <property type="term" value="F:damaged DNA binding"/>
    <property type="evidence" value="ECO:0007669"/>
    <property type="project" value="InterPro"/>
</dbReference>
<keyword evidence="13" id="KW-0511">Multifunctional enzyme</keyword>
<name>A0A2M8KIC8_9BACT</name>
<dbReference type="InterPro" id="IPR010663">
    <property type="entry name" value="Znf_FPG/IleRS"/>
</dbReference>
<dbReference type="PANTHER" id="PTHR22993">
    <property type="entry name" value="FORMAMIDOPYRIMIDINE-DNA GLYCOSYLASE"/>
    <property type="match status" value="1"/>
</dbReference>
<comment type="subunit">
    <text evidence="4">Monomer.</text>
</comment>
<dbReference type="Pfam" id="PF01149">
    <property type="entry name" value="Fapy_DNA_glyco"/>
    <property type="match status" value="1"/>
</dbReference>
<comment type="similarity">
    <text evidence="3">Belongs to the FPG family.</text>
</comment>
<dbReference type="SMART" id="SM00898">
    <property type="entry name" value="Fapy_DNA_glyco"/>
    <property type="match status" value="1"/>
</dbReference>
<dbReference type="InterPro" id="IPR015886">
    <property type="entry name" value="H2TH_FPG"/>
</dbReference>
<dbReference type="InterPro" id="IPR012319">
    <property type="entry name" value="FPG_cat"/>
</dbReference>
<dbReference type="PROSITE" id="PS51066">
    <property type="entry name" value="ZF_FPG_2"/>
    <property type="match status" value="1"/>
</dbReference>
<evidence type="ECO:0000256" key="3">
    <source>
        <dbReference type="ARBA" id="ARBA00009409"/>
    </source>
</evidence>
<dbReference type="PANTHER" id="PTHR22993:SF9">
    <property type="entry name" value="FORMAMIDOPYRIMIDINE-DNA GLYCOSYLASE"/>
    <property type="match status" value="1"/>
</dbReference>
<dbReference type="NCBIfam" id="TIGR00577">
    <property type="entry name" value="fpg"/>
    <property type="match status" value="1"/>
</dbReference>
<comment type="cofactor">
    <cofactor evidence="2">
        <name>Zn(2+)</name>
        <dbReference type="ChEBI" id="CHEBI:29105"/>
    </cofactor>
</comment>
<comment type="catalytic activity">
    <reaction evidence="15">
        <text>2'-deoxyribonucleotide-(2'-deoxyribose 5'-phosphate)-2'-deoxyribonucleotide-DNA = a 3'-end 2'-deoxyribonucleotide-(2,3-dehydro-2,3-deoxyribose 5'-phosphate)-DNA + a 5'-end 5'-phospho-2'-deoxyribonucleoside-DNA + H(+)</text>
        <dbReference type="Rhea" id="RHEA:66592"/>
        <dbReference type="Rhea" id="RHEA-COMP:13180"/>
        <dbReference type="Rhea" id="RHEA-COMP:16897"/>
        <dbReference type="Rhea" id="RHEA-COMP:17067"/>
        <dbReference type="ChEBI" id="CHEBI:15378"/>
        <dbReference type="ChEBI" id="CHEBI:136412"/>
        <dbReference type="ChEBI" id="CHEBI:157695"/>
        <dbReference type="ChEBI" id="CHEBI:167181"/>
        <dbReference type="EC" id="4.2.99.18"/>
    </reaction>
</comment>
<evidence type="ECO:0000313" key="19">
    <source>
        <dbReference type="EMBL" id="PJE59670.1"/>
    </source>
</evidence>
<keyword evidence="14" id="KW-0326">Glycosidase</keyword>
<keyword evidence="7 16" id="KW-0863">Zinc-finger</keyword>
<dbReference type="GO" id="GO:0008270">
    <property type="term" value="F:zinc ion binding"/>
    <property type="evidence" value="ECO:0007669"/>
    <property type="project" value="UniProtKB-KW"/>
</dbReference>
<evidence type="ECO:0000256" key="13">
    <source>
        <dbReference type="ARBA" id="ARBA00023268"/>
    </source>
</evidence>
<dbReference type="InterPro" id="IPR010979">
    <property type="entry name" value="Ribosomal_uS13-like_H2TH"/>
</dbReference>
<dbReference type="NCBIfam" id="NF002211">
    <property type="entry name" value="PRK01103.1"/>
    <property type="match status" value="1"/>
</dbReference>
<organism evidence="19 20">
    <name type="scientific">Candidatus Portnoybacteria bacterium CG10_big_fil_rev_8_21_14_0_10_44_7</name>
    <dbReference type="NCBI Taxonomy" id="1974816"/>
    <lineage>
        <taxon>Bacteria</taxon>
        <taxon>Candidatus Portnoyibacteriota</taxon>
    </lineage>
</organism>
<evidence type="ECO:0000256" key="6">
    <source>
        <dbReference type="ARBA" id="ARBA00022763"/>
    </source>
</evidence>
<comment type="caution">
    <text evidence="19">The sequence shown here is derived from an EMBL/GenBank/DDBJ whole genome shotgun (WGS) entry which is preliminary data.</text>
</comment>
<keyword evidence="6" id="KW-0227">DNA damage</keyword>
<comment type="catalytic activity">
    <reaction evidence="1">
        <text>Hydrolysis of DNA containing ring-opened 7-methylguanine residues, releasing 2,6-diamino-4-hydroxy-5-(N-methyl)formamidopyrimidine.</text>
        <dbReference type="EC" id="3.2.2.23"/>
    </reaction>
</comment>
<evidence type="ECO:0000259" key="18">
    <source>
        <dbReference type="PROSITE" id="PS51068"/>
    </source>
</evidence>
<dbReference type="GO" id="GO:0006284">
    <property type="term" value="P:base-excision repair"/>
    <property type="evidence" value="ECO:0007669"/>
    <property type="project" value="InterPro"/>
</dbReference>
<dbReference type="CDD" id="cd08966">
    <property type="entry name" value="EcFpg-like_N"/>
    <property type="match status" value="1"/>
</dbReference>
<dbReference type="InterPro" id="IPR020629">
    <property type="entry name" value="FPG_Glyclase"/>
</dbReference>
<evidence type="ECO:0000256" key="12">
    <source>
        <dbReference type="ARBA" id="ARBA00023239"/>
    </source>
</evidence>
<reference evidence="20" key="1">
    <citation type="submission" date="2017-09" db="EMBL/GenBank/DDBJ databases">
        <title>Depth-based differentiation of microbial function through sediment-hosted aquifers and enrichment of novel symbionts in the deep terrestrial subsurface.</title>
        <authorList>
            <person name="Probst A.J."/>
            <person name="Ladd B."/>
            <person name="Jarett J.K."/>
            <person name="Geller-Mcgrath D.E."/>
            <person name="Sieber C.M.K."/>
            <person name="Emerson J.B."/>
            <person name="Anantharaman K."/>
            <person name="Thomas B.C."/>
            <person name="Malmstrom R."/>
            <person name="Stieglmeier M."/>
            <person name="Klingl A."/>
            <person name="Woyke T."/>
            <person name="Ryan C.M."/>
            <person name="Banfield J.F."/>
        </authorList>
    </citation>
    <scope>NUCLEOTIDE SEQUENCE [LARGE SCALE GENOMIC DNA]</scope>
</reference>
<evidence type="ECO:0000256" key="8">
    <source>
        <dbReference type="ARBA" id="ARBA00022801"/>
    </source>
</evidence>
<dbReference type="PROSITE" id="PS51068">
    <property type="entry name" value="FPG_CAT"/>
    <property type="match status" value="1"/>
</dbReference>
<keyword evidence="11" id="KW-0234">DNA repair</keyword>
<evidence type="ECO:0000256" key="7">
    <source>
        <dbReference type="ARBA" id="ARBA00022771"/>
    </source>
</evidence>
<evidence type="ECO:0000256" key="2">
    <source>
        <dbReference type="ARBA" id="ARBA00001947"/>
    </source>
</evidence>
<evidence type="ECO:0000259" key="17">
    <source>
        <dbReference type="PROSITE" id="PS51066"/>
    </source>
</evidence>
<dbReference type="SUPFAM" id="SSF46946">
    <property type="entry name" value="S13-like H2TH domain"/>
    <property type="match status" value="1"/>
</dbReference>
<evidence type="ECO:0000313" key="20">
    <source>
        <dbReference type="Proteomes" id="UP000231086"/>
    </source>
</evidence>
<dbReference type="InterPro" id="IPR000214">
    <property type="entry name" value="Znf_DNA_glyclase/AP_lyase"/>
</dbReference>
<dbReference type="PROSITE" id="PS01242">
    <property type="entry name" value="ZF_FPG_1"/>
    <property type="match status" value="1"/>
</dbReference>
<dbReference type="Pfam" id="PF06827">
    <property type="entry name" value="zf-FPG_IleRS"/>
    <property type="match status" value="1"/>
</dbReference>
<dbReference type="GO" id="GO:0034039">
    <property type="term" value="F:8-oxo-7,8-dihydroguanine DNA N-glycosylase activity"/>
    <property type="evidence" value="ECO:0007669"/>
    <property type="project" value="TreeGrafter"/>
</dbReference>
<evidence type="ECO:0000256" key="1">
    <source>
        <dbReference type="ARBA" id="ARBA00001668"/>
    </source>
</evidence>
<evidence type="ECO:0000256" key="15">
    <source>
        <dbReference type="ARBA" id="ARBA00044632"/>
    </source>
</evidence>
<keyword evidence="5" id="KW-0479">Metal-binding</keyword>
<sequence length="278" mass="31816">MPELPEVETIKNQLNCLILGKQIKAVKILLPKIVKTNRAFFILVLTGKHFIKIYRRAKIFIFELSGNWSMIAHLKMTGQLVYAKNKNEFLKQKNKHTHVFFEFNDGSFLLFNDLRQFGWLKLIKKNAVDKEIQAEKLGPEPLEKEFTLAIFKKILATRPKKAIKPLLMDPYLIAGIGNIYSDEILFYSRILPTRPAASLKEKEIKTIYQNIKKILRAAIKARGTSAADYLDAFGAEGDYDKQLKVYGQKKSVCPICGGPIKRQKISGRTAHFCPKCQK</sequence>
<dbReference type="SUPFAM" id="SSF81624">
    <property type="entry name" value="N-terminal domain of MutM-like DNA repair proteins"/>
    <property type="match status" value="1"/>
</dbReference>
<keyword evidence="10" id="KW-0238">DNA-binding</keyword>
<feature type="domain" description="FPG-type" evidence="17">
    <location>
        <begin position="244"/>
        <end position="278"/>
    </location>
</feature>
<dbReference type="EMBL" id="PFEA01000046">
    <property type="protein sequence ID" value="PJE59670.1"/>
    <property type="molecule type" value="Genomic_DNA"/>
</dbReference>
<dbReference type="Gene3D" id="3.20.190.10">
    <property type="entry name" value="MutM-like, N-terminal"/>
    <property type="match status" value="1"/>
</dbReference>
<dbReference type="AlphaFoldDB" id="A0A2M8KIC8"/>